<dbReference type="Pfam" id="PF00069">
    <property type="entry name" value="Pkinase"/>
    <property type="match status" value="1"/>
</dbReference>
<evidence type="ECO:0000256" key="1">
    <source>
        <dbReference type="ARBA" id="ARBA00022679"/>
    </source>
</evidence>
<dbReference type="EC" id="2.7.11.1" evidence="7"/>
<dbReference type="Gene3D" id="3.30.200.20">
    <property type="entry name" value="Phosphorylase Kinase, domain 1"/>
    <property type="match status" value="1"/>
</dbReference>
<keyword evidence="2 5" id="KW-0547">Nucleotide-binding</keyword>
<dbReference type="InterPro" id="IPR008271">
    <property type="entry name" value="Ser/Thr_kinase_AS"/>
</dbReference>
<dbReference type="GO" id="GO:0005524">
    <property type="term" value="F:ATP binding"/>
    <property type="evidence" value="ECO:0007669"/>
    <property type="project" value="UniProtKB-UniRule"/>
</dbReference>
<dbReference type="OrthoDB" id="6111975at2"/>
<evidence type="ECO:0000313" key="7">
    <source>
        <dbReference type="EMBL" id="QDT05056.1"/>
    </source>
</evidence>
<dbReference type="PROSITE" id="PS50011">
    <property type="entry name" value="PROTEIN_KINASE_DOM"/>
    <property type="match status" value="1"/>
</dbReference>
<dbReference type="PROSITE" id="PS00107">
    <property type="entry name" value="PROTEIN_KINASE_ATP"/>
    <property type="match status" value="1"/>
</dbReference>
<feature type="domain" description="Protein kinase" evidence="6">
    <location>
        <begin position="86"/>
        <end position="345"/>
    </location>
</feature>
<dbReference type="AlphaFoldDB" id="A0A517ND76"/>
<keyword evidence="3 7" id="KW-0418">Kinase</keyword>
<dbReference type="SUPFAM" id="SSF48452">
    <property type="entry name" value="TPR-like"/>
    <property type="match status" value="1"/>
</dbReference>
<keyword evidence="8" id="KW-1185">Reference proteome</keyword>
<gene>
    <name evidence="7" type="primary">prkC_16</name>
    <name evidence="7" type="ORF">K227x_34540</name>
</gene>
<accession>A0A517ND76</accession>
<proteinExistence type="predicted"/>
<dbReference type="CDD" id="cd14014">
    <property type="entry name" value="STKc_PknB_like"/>
    <property type="match status" value="1"/>
</dbReference>
<dbReference type="SUPFAM" id="SSF56112">
    <property type="entry name" value="Protein kinase-like (PK-like)"/>
    <property type="match status" value="1"/>
</dbReference>
<dbReference type="InterPro" id="IPR011009">
    <property type="entry name" value="Kinase-like_dom_sf"/>
</dbReference>
<evidence type="ECO:0000256" key="3">
    <source>
        <dbReference type="ARBA" id="ARBA00022777"/>
    </source>
</evidence>
<dbReference type="InterPro" id="IPR017441">
    <property type="entry name" value="Protein_kinase_ATP_BS"/>
</dbReference>
<dbReference type="PANTHER" id="PTHR43289">
    <property type="entry name" value="MITOGEN-ACTIVATED PROTEIN KINASE KINASE KINASE 20-RELATED"/>
    <property type="match status" value="1"/>
</dbReference>
<dbReference type="InterPro" id="IPR000719">
    <property type="entry name" value="Prot_kinase_dom"/>
</dbReference>
<organism evidence="7 8">
    <name type="scientific">Rubripirellula lacrimiformis</name>
    <dbReference type="NCBI Taxonomy" id="1930273"/>
    <lineage>
        <taxon>Bacteria</taxon>
        <taxon>Pseudomonadati</taxon>
        <taxon>Planctomycetota</taxon>
        <taxon>Planctomycetia</taxon>
        <taxon>Pirellulales</taxon>
        <taxon>Pirellulaceae</taxon>
        <taxon>Rubripirellula</taxon>
    </lineage>
</organism>
<keyword evidence="1 7" id="KW-0808">Transferase</keyword>
<protein>
    <submittedName>
        <fullName evidence="7">Serine/threonine-protein kinase PrkC</fullName>
        <ecNumber evidence="7">2.7.11.1</ecNumber>
    </submittedName>
</protein>
<dbReference type="Gene3D" id="1.10.510.10">
    <property type="entry name" value="Transferase(Phosphotransferase) domain 1"/>
    <property type="match status" value="1"/>
</dbReference>
<dbReference type="KEGG" id="rlc:K227x_34540"/>
<dbReference type="PANTHER" id="PTHR43289:SF6">
    <property type="entry name" value="SERINE_THREONINE-PROTEIN KINASE NEKL-3"/>
    <property type="match status" value="1"/>
</dbReference>
<dbReference type="SMART" id="SM00220">
    <property type="entry name" value="S_TKc"/>
    <property type="match status" value="1"/>
</dbReference>
<name>A0A517ND76_9BACT</name>
<evidence type="ECO:0000256" key="4">
    <source>
        <dbReference type="ARBA" id="ARBA00022840"/>
    </source>
</evidence>
<evidence type="ECO:0000256" key="2">
    <source>
        <dbReference type="ARBA" id="ARBA00022741"/>
    </source>
</evidence>
<evidence type="ECO:0000256" key="5">
    <source>
        <dbReference type="PROSITE-ProRule" id="PRU10141"/>
    </source>
</evidence>
<dbReference type="GO" id="GO:0004674">
    <property type="term" value="F:protein serine/threonine kinase activity"/>
    <property type="evidence" value="ECO:0007669"/>
    <property type="project" value="UniProtKB-EC"/>
</dbReference>
<keyword evidence="4 5" id="KW-0067">ATP-binding</keyword>
<evidence type="ECO:0000313" key="8">
    <source>
        <dbReference type="Proteomes" id="UP000318538"/>
    </source>
</evidence>
<dbReference type="EMBL" id="CP036525">
    <property type="protein sequence ID" value="QDT05056.1"/>
    <property type="molecule type" value="Genomic_DNA"/>
</dbReference>
<dbReference type="Proteomes" id="UP000318538">
    <property type="component" value="Chromosome"/>
</dbReference>
<dbReference type="RefSeq" id="WP_145170965.1">
    <property type="nucleotide sequence ID" value="NZ_CP036525.1"/>
</dbReference>
<sequence length="844" mass="93676" precursor="true">MTATPAIDDDIYTTVDILASDFIARYRNGDRPTVDEYADRHPDISEPIRRIFPLVLSVEKIKIDQQTESDGSATLAGRLFERLGDFRLVREIGRGGMGIVYEARQESLERTVAIKILPKQSLLDNDALKRFQHEAKTAAAMHHSNIVPIFGIGENDGTHYLVMQLVRGESLDRQIKSEKATFDFGRSAKIARQISDGLAYAHDCGVLHRDIKPANILIDDDGTAQITDFGLARNVSDDPTMSQALCGSPRYMAPERLRGVSDERSDVHAVGLTLYEMISGTPAFENTSPDQWMDAVRAHQVQSLRSRRPDIPVDLDTIVSKAMSPDPADRYWSAADLRDDLDRFLSDEPIHARRTPIAQRFVRWFRRNPRIAMATAVALCSLIVATIASSAGWAFTSAANQRALQALEQSELTTDLALQSLDGVVDIVSMPSTTVADVGVDDSADITWTLNPSPQSAQLLQRIQPLYERLSQQSPLRADIIGQMTQATIRLASIQRQLGQSSAAIDSLERGVEVIQTRSERAGVALADKQHWLASLGNELGEVYSAERRFDEADQAFLDVIAALQKFPSVDSKAQLQLARAHVGLGDPPIQRRRPNSDLQVQSTKPQDHLRVAGDLLESLHTADAHVATVEILRARVRLAESRIERRPGRRRDDFRDAIDILRTQLAVTPTDVALRFTLVEALAGVNLRRDIRHPLDRIEAAARLEESLDELRSLRVQFPDTHVFSVSEVHIRHKLSSLARSQQDYPAAAEQLAQAIAIQSSLIAQAPNNFSHRCWRALLYRSVAEIAQMQGDSTGQQAAIANAVADLDAIDPSQSDHPFVNQTRQIIRSLETDRQDENAKSSN</sequence>
<reference evidence="7 8" key="1">
    <citation type="submission" date="2019-02" db="EMBL/GenBank/DDBJ databases">
        <title>Deep-cultivation of Planctomycetes and their phenomic and genomic characterization uncovers novel biology.</title>
        <authorList>
            <person name="Wiegand S."/>
            <person name="Jogler M."/>
            <person name="Boedeker C."/>
            <person name="Pinto D."/>
            <person name="Vollmers J."/>
            <person name="Rivas-Marin E."/>
            <person name="Kohn T."/>
            <person name="Peeters S.H."/>
            <person name="Heuer A."/>
            <person name="Rast P."/>
            <person name="Oberbeckmann S."/>
            <person name="Bunk B."/>
            <person name="Jeske O."/>
            <person name="Meyerdierks A."/>
            <person name="Storesund J.E."/>
            <person name="Kallscheuer N."/>
            <person name="Luecker S."/>
            <person name="Lage O.M."/>
            <person name="Pohl T."/>
            <person name="Merkel B.J."/>
            <person name="Hornburger P."/>
            <person name="Mueller R.-W."/>
            <person name="Bruemmer F."/>
            <person name="Labrenz M."/>
            <person name="Spormann A.M."/>
            <person name="Op den Camp H."/>
            <person name="Overmann J."/>
            <person name="Amann R."/>
            <person name="Jetten M.S.M."/>
            <person name="Mascher T."/>
            <person name="Medema M.H."/>
            <person name="Devos D.P."/>
            <person name="Kaster A.-K."/>
            <person name="Ovreas L."/>
            <person name="Rohde M."/>
            <person name="Galperin M.Y."/>
            <person name="Jogler C."/>
        </authorList>
    </citation>
    <scope>NUCLEOTIDE SEQUENCE [LARGE SCALE GENOMIC DNA]</scope>
    <source>
        <strain evidence="7 8">K22_7</strain>
    </source>
</reference>
<feature type="binding site" evidence="5">
    <location>
        <position position="115"/>
    </location>
    <ligand>
        <name>ATP</name>
        <dbReference type="ChEBI" id="CHEBI:30616"/>
    </ligand>
</feature>
<dbReference type="InterPro" id="IPR011990">
    <property type="entry name" value="TPR-like_helical_dom_sf"/>
</dbReference>
<dbReference type="PROSITE" id="PS00108">
    <property type="entry name" value="PROTEIN_KINASE_ST"/>
    <property type="match status" value="1"/>
</dbReference>
<evidence type="ECO:0000259" key="6">
    <source>
        <dbReference type="PROSITE" id="PS50011"/>
    </source>
</evidence>
<dbReference type="Gene3D" id="1.25.40.10">
    <property type="entry name" value="Tetratricopeptide repeat domain"/>
    <property type="match status" value="2"/>
</dbReference>